<dbReference type="InterPro" id="IPR053151">
    <property type="entry name" value="RNase_H-like"/>
</dbReference>
<protein>
    <recommendedName>
        <fullName evidence="2">RNase H type-1 domain-containing protein</fullName>
    </recommendedName>
</protein>
<dbReference type="PANTHER" id="PTHR47723">
    <property type="entry name" value="OS05G0353850 PROTEIN"/>
    <property type="match status" value="1"/>
</dbReference>
<dbReference type="Proteomes" id="UP001371456">
    <property type="component" value="Unassembled WGS sequence"/>
</dbReference>
<dbReference type="GO" id="GO:0003676">
    <property type="term" value="F:nucleic acid binding"/>
    <property type="evidence" value="ECO:0007669"/>
    <property type="project" value="InterPro"/>
</dbReference>
<keyword evidence="4" id="KW-1185">Reference proteome</keyword>
<proteinExistence type="predicted"/>
<dbReference type="AlphaFoldDB" id="A0AAN8SSU9"/>
<dbReference type="Gene3D" id="3.30.420.10">
    <property type="entry name" value="Ribonuclease H-like superfamily/Ribonuclease H"/>
    <property type="match status" value="1"/>
</dbReference>
<name>A0AAN8SSU9_SOLBU</name>
<dbReference type="EMBL" id="JBANQN010000012">
    <property type="protein sequence ID" value="KAK6773715.1"/>
    <property type="molecule type" value="Genomic_DNA"/>
</dbReference>
<dbReference type="PANTHER" id="PTHR47723:SF23">
    <property type="entry name" value="REVERSE TRANSCRIPTASE-LIKE PROTEIN"/>
    <property type="match status" value="1"/>
</dbReference>
<dbReference type="Pfam" id="PF13456">
    <property type="entry name" value="RVT_3"/>
    <property type="match status" value="1"/>
</dbReference>
<dbReference type="InterPro" id="IPR036397">
    <property type="entry name" value="RNaseH_sf"/>
</dbReference>
<dbReference type="InterPro" id="IPR002156">
    <property type="entry name" value="RNaseH_domain"/>
</dbReference>
<gene>
    <name evidence="3" type="ORF">RDI58_028953</name>
</gene>
<dbReference type="SUPFAM" id="SSF53098">
    <property type="entry name" value="Ribonuclease H-like"/>
    <property type="match status" value="1"/>
</dbReference>
<feature type="region of interest" description="Disordered" evidence="1">
    <location>
        <begin position="23"/>
        <end position="48"/>
    </location>
</feature>
<evidence type="ECO:0000313" key="3">
    <source>
        <dbReference type="EMBL" id="KAK6773715.1"/>
    </source>
</evidence>
<evidence type="ECO:0000256" key="1">
    <source>
        <dbReference type="SAM" id="MobiDB-lite"/>
    </source>
</evidence>
<dbReference type="GO" id="GO:0004523">
    <property type="term" value="F:RNA-DNA hybrid ribonuclease activity"/>
    <property type="evidence" value="ECO:0007669"/>
    <property type="project" value="InterPro"/>
</dbReference>
<evidence type="ECO:0000259" key="2">
    <source>
        <dbReference type="Pfam" id="PF13456"/>
    </source>
</evidence>
<dbReference type="CDD" id="cd06222">
    <property type="entry name" value="RNase_H_like"/>
    <property type="match status" value="1"/>
</dbReference>
<dbReference type="InterPro" id="IPR012337">
    <property type="entry name" value="RNaseH-like_sf"/>
</dbReference>
<feature type="compositionally biased region" description="Low complexity" evidence="1">
    <location>
        <begin position="27"/>
        <end position="44"/>
    </location>
</feature>
<evidence type="ECO:0000313" key="4">
    <source>
        <dbReference type="Proteomes" id="UP001371456"/>
    </source>
</evidence>
<organism evidence="3 4">
    <name type="scientific">Solanum bulbocastanum</name>
    <name type="common">Wild potato</name>
    <dbReference type="NCBI Taxonomy" id="147425"/>
    <lineage>
        <taxon>Eukaryota</taxon>
        <taxon>Viridiplantae</taxon>
        <taxon>Streptophyta</taxon>
        <taxon>Embryophyta</taxon>
        <taxon>Tracheophyta</taxon>
        <taxon>Spermatophyta</taxon>
        <taxon>Magnoliopsida</taxon>
        <taxon>eudicotyledons</taxon>
        <taxon>Gunneridae</taxon>
        <taxon>Pentapetalae</taxon>
        <taxon>asterids</taxon>
        <taxon>lamiids</taxon>
        <taxon>Solanales</taxon>
        <taxon>Solanaceae</taxon>
        <taxon>Solanoideae</taxon>
        <taxon>Solaneae</taxon>
        <taxon>Solanum</taxon>
    </lineage>
</organism>
<reference evidence="3 4" key="1">
    <citation type="submission" date="2024-02" db="EMBL/GenBank/DDBJ databases">
        <title>de novo genome assembly of Solanum bulbocastanum strain 11H21.</title>
        <authorList>
            <person name="Hosaka A.J."/>
        </authorList>
    </citation>
    <scope>NUCLEOTIDE SEQUENCE [LARGE SCALE GENOMIC DNA]</scope>
    <source>
        <tissue evidence="3">Young leaves</tissue>
    </source>
</reference>
<sequence length="216" mass="23978">MRLGDSSSEQSDAMDGMPQLTQCFVHPDVSPSSTATPSATPDDTMSALAPSQKDRLGRVMIEPGWIILNGLGGVFRDSRGNWIAGFYKRGKGVNHIHMELQALLQGLEVAIARELIITEVETDATEVIKQIQHPSPLFSNIVNECRYALRKLGNPKIRHNFREGNTVAHTLATEGHQRATTNEVMLLVEPQPWAEDCLNNDSFGGYTTRKMKYFVL</sequence>
<feature type="domain" description="RNase H type-1" evidence="2">
    <location>
        <begin position="70"/>
        <end position="174"/>
    </location>
</feature>
<accession>A0AAN8SSU9</accession>
<comment type="caution">
    <text evidence="3">The sequence shown here is derived from an EMBL/GenBank/DDBJ whole genome shotgun (WGS) entry which is preliminary data.</text>
</comment>
<dbReference type="InterPro" id="IPR044730">
    <property type="entry name" value="RNase_H-like_dom_plant"/>
</dbReference>